<dbReference type="InterPro" id="IPR008929">
    <property type="entry name" value="Chondroitin_lyas"/>
</dbReference>
<keyword evidence="2" id="KW-0456">Lyase</keyword>
<evidence type="ECO:0000256" key="2">
    <source>
        <dbReference type="ARBA" id="ARBA00023239"/>
    </source>
</evidence>
<gene>
    <name evidence="5" type="ORF">SAMN05444285_10562</name>
</gene>
<dbReference type="Pfam" id="PF00754">
    <property type="entry name" value="F5_F8_type_C"/>
    <property type="match status" value="1"/>
</dbReference>
<sequence>MKKTLTLIIAIFSCSFFVNGQAPAAFNHPGVLSSQSELDSLNAKVALNSASPIVAGYKILANENLGDLSYSPTPYADVYVIGSGSCPEEKAFRQDAHALYIHALKWVATGSEEHRDKAIEIADVWAETFERIIPEQNKPNQSTLEASWALPIWVAGAEILKYYNDGVSGWSSTNFDGFVREVLIYVNGNIYQTANWLISKDLSLMAAGVFLNDKDIYNQGYNHVTGQIDAITVNGEIPELMRDFVHSQYVLIGLAQCAEIAWQQNNSSLFTRSNARLKTGAEAYVQSVMGIIQPNYFSSSDWARKSAPYEILLNRYTKLGMDVPNVQSYVQSYNRPENGSEDHFVGWLSATHAIEISGESSNNVPGNVAYQKEVLASSEPQLENPATSVNDNNVYSRWSASGFPQSIEIDLGSAQLINKTEVMCYNNRAYQFVIETRIASTDSWELAVDRSGNTTPGAVDSPITDEFEPLEARYVRLTVSGADNYTGDWVSISELRIFGPDDTTTGTRESDLVSNLYPNPVKGLLNISAQLPIRSISIYNLSGQIMAAQTDINSRTAQFDLSSFSAGTYIYRLNDNKGKQKSGLLIKE</sequence>
<dbReference type="InterPro" id="IPR000421">
    <property type="entry name" value="FA58C"/>
</dbReference>
<organism evidence="5 6">
    <name type="scientific">Draconibacterium orientale</name>
    <dbReference type="NCBI Taxonomy" id="1168034"/>
    <lineage>
        <taxon>Bacteria</taxon>
        <taxon>Pseudomonadati</taxon>
        <taxon>Bacteroidota</taxon>
        <taxon>Bacteroidia</taxon>
        <taxon>Marinilabiliales</taxon>
        <taxon>Prolixibacteraceae</taxon>
        <taxon>Draconibacterium</taxon>
    </lineage>
</organism>
<feature type="signal peptide" evidence="3">
    <location>
        <begin position="1"/>
        <end position="24"/>
    </location>
</feature>
<accession>A0A1I0BDS8</accession>
<feature type="domain" description="F5/8 type C" evidence="4">
    <location>
        <begin position="357"/>
        <end position="500"/>
    </location>
</feature>
<dbReference type="Pfam" id="PF05426">
    <property type="entry name" value="Alginate_lyase"/>
    <property type="match status" value="1"/>
</dbReference>
<dbReference type="GO" id="GO:0016829">
    <property type="term" value="F:lyase activity"/>
    <property type="evidence" value="ECO:0007669"/>
    <property type="project" value="UniProtKB-KW"/>
</dbReference>
<reference evidence="5 6" key="1">
    <citation type="submission" date="2016-10" db="EMBL/GenBank/DDBJ databases">
        <authorList>
            <person name="de Groot N.N."/>
        </authorList>
    </citation>
    <scope>NUCLEOTIDE SEQUENCE [LARGE SCALE GENOMIC DNA]</scope>
    <source>
        <strain evidence="5 6">DSM 25947</strain>
    </source>
</reference>
<dbReference type="NCBIfam" id="TIGR04183">
    <property type="entry name" value="Por_Secre_tail"/>
    <property type="match status" value="1"/>
</dbReference>
<dbReference type="InterPro" id="IPR008979">
    <property type="entry name" value="Galactose-bd-like_sf"/>
</dbReference>
<dbReference type="AlphaFoldDB" id="A0A1I0BDS8"/>
<dbReference type="Gene3D" id="2.60.120.260">
    <property type="entry name" value="Galactose-binding domain-like"/>
    <property type="match status" value="1"/>
</dbReference>
<proteinExistence type="predicted"/>
<name>A0A1I0BDS8_9BACT</name>
<keyword evidence="1 3" id="KW-0732">Signal</keyword>
<dbReference type="Pfam" id="PF18962">
    <property type="entry name" value="Por_Secre_tail"/>
    <property type="match status" value="1"/>
</dbReference>
<evidence type="ECO:0000259" key="4">
    <source>
        <dbReference type="PROSITE" id="PS50022"/>
    </source>
</evidence>
<dbReference type="PROSITE" id="PS50022">
    <property type="entry name" value="FA58C_3"/>
    <property type="match status" value="1"/>
</dbReference>
<dbReference type="Proteomes" id="UP000181981">
    <property type="component" value="Unassembled WGS sequence"/>
</dbReference>
<feature type="chain" id="PRO_5010256723" evidence="3">
    <location>
        <begin position="25"/>
        <end position="588"/>
    </location>
</feature>
<dbReference type="SUPFAM" id="SSF48230">
    <property type="entry name" value="Chondroitin AC/alginate lyase"/>
    <property type="match status" value="1"/>
</dbReference>
<protein>
    <submittedName>
        <fullName evidence="5">Por secretion system C-terminal sorting domain-containing protein</fullName>
    </submittedName>
</protein>
<dbReference type="InterPro" id="IPR008397">
    <property type="entry name" value="Alginate_lyase_dom"/>
</dbReference>
<dbReference type="SUPFAM" id="SSF49785">
    <property type="entry name" value="Galactose-binding domain-like"/>
    <property type="match status" value="1"/>
</dbReference>
<evidence type="ECO:0000313" key="5">
    <source>
        <dbReference type="EMBL" id="SET04674.1"/>
    </source>
</evidence>
<evidence type="ECO:0000313" key="6">
    <source>
        <dbReference type="Proteomes" id="UP000181981"/>
    </source>
</evidence>
<dbReference type="EMBL" id="FOHT01000005">
    <property type="protein sequence ID" value="SET04674.1"/>
    <property type="molecule type" value="Genomic_DNA"/>
</dbReference>
<dbReference type="Gene3D" id="1.50.10.100">
    <property type="entry name" value="Chondroitin AC/alginate lyase"/>
    <property type="match status" value="1"/>
</dbReference>
<evidence type="ECO:0000256" key="1">
    <source>
        <dbReference type="ARBA" id="ARBA00022729"/>
    </source>
</evidence>
<dbReference type="OrthoDB" id="1062769at2"/>
<evidence type="ECO:0000256" key="3">
    <source>
        <dbReference type="SAM" id="SignalP"/>
    </source>
</evidence>
<dbReference type="RefSeq" id="WP_081804869.1">
    <property type="nucleotide sequence ID" value="NZ_FOHT01000005.1"/>
</dbReference>
<dbReference type="InterPro" id="IPR026444">
    <property type="entry name" value="Secre_tail"/>
</dbReference>
<dbReference type="GO" id="GO:0042597">
    <property type="term" value="C:periplasmic space"/>
    <property type="evidence" value="ECO:0007669"/>
    <property type="project" value="InterPro"/>
</dbReference>